<comment type="caution">
    <text evidence="1">The sequence shown here is derived from an EMBL/GenBank/DDBJ whole genome shotgun (WGS) entry which is preliminary data.</text>
</comment>
<organism evidence="1">
    <name type="scientific">Sesamum latifolium</name>
    <dbReference type="NCBI Taxonomy" id="2727402"/>
    <lineage>
        <taxon>Eukaryota</taxon>
        <taxon>Viridiplantae</taxon>
        <taxon>Streptophyta</taxon>
        <taxon>Embryophyta</taxon>
        <taxon>Tracheophyta</taxon>
        <taxon>Spermatophyta</taxon>
        <taxon>Magnoliopsida</taxon>
        <taxon>eudicotyledons</taxon>
        <taxon>Gunneridae</taxon>
        <taxon>Pentapetalae</taxon>
        <taxon>asterids</taxon>
        <taxon>lamiids</taxon>
        <taxon>Lamiales</taxon>
        <taxon>Pedaliaceae</taxon>
        <taxon>Sesamum</taxon>
    </lineage>
</organism>
<dbReference type="AlphaFoldDB" id="A0AAW2X765"/>
<proteinExistence type="predicted"/>
<sequence>MEAPNNEIEKQKAVDSLTRNTYALQVVLGAPLVRRTVGGSSNLTELVDAPRNNTSSDTSSGRLSLGLLETMQQMIMSVICAHLAAAPPAPFAAPRGIEVLGTT</sequence>
<dbReference type="EMBL" id="JACGWN010000005">
    <property type="protein sequence ID" value="KAL0449330.1"/>
    <property type="molecule type" value="Genomic_DNA"/>
</dbReference>
<reference evidence="1" key="1">
    <citation type="submission" date="2020-06" db="EMBL/GenBank/DDBJ databases">
        <authorList>
            <person name="Li T."/>
            <person name="Hu X."/>
            <person name="Zhang T."/>
            <person name="Song X."/>
            <person name="Zhang H."/>
            <person name="Dai N."/>
            <person name="Sheng W."/>
            <person name="Hou X."/>
            <person name="Wei L."/>
        </authorList>
    </citation>
    <scope>NUCLEOTIDE SEQUENCE</scope>
    <source>
        <strain evidence="1">KEN1</strain>
        <tissue evidence="1">Leaf</tissue>
    </source>
</reference>
<gene>
    <name evidence="1" type="ORF">Slati_1489400</name>
</gene>
<accession>A0AAW2X765</accession>
<protein>
    <submittedName>
        <fullName evidence="1">Uncharacterized protein</fullName>
    </submittedName>
</protein>
<evidence type="ECO:0000313" key="1">
    <source>
        <dbReference type="EMBL" id="KAL0449330.1"/>
    </source>
</evidence>
<reference evidence="1" key="2">
    <citation type="journal article" date="2024" name="Plant">
        <title>Genomic evolution and insights into agronomic trait innovations of Sesamum species.</title>
        <authorList>
            <person name="Miao H."/>
            <person name="Wang L."/>
            <person name="Qu L."/>
            <person name="Liu H."/>
            <person name="Sun Y."/>
            <person name="Le M."/>
            <person name="Wang Q."/>
            <person name="Wei S."/>
            <person name="Zheng Y."/>
            <person name="Lin W."/>
            <person name="Duan Y."/>
            <person name="Cao H."/>
            <person name="Xiong S."/>
            <person name="Wang X."/>
            <person name="Wei L."/>
            <person name="Li C."/>
            <person name="Ma Q."/>
            <person name="Ju M."/>
            <person name="Zhao R."/>
            <person name="Li G."/>
            <person name="Mu C."/>
            <person name="Tian Q."/>
            <person name="Mei H."/>
            <person name="Zhang T."/>
            <person name="Gao T."/>
            <person name="Zhang H."/>
        </authorList>
    </citation>
    <scope>NUCLEOTIDE SEQUENCE</scope>
    <source>
        <strain evidence="1">KEN1</strain>
    </source>
</reference>
<name>A0AAW2X765_9LAMI</name>